<feature type="chain" id="PRO_5024341122" description="WAP domain-containing protein" evidence="1">
    <location>
        <begin position="22"/>
        <end position="95"/>
    </location>
</feature>
<dbReference type="AlphaFoldDB" id="A0A5N5SPZ3"/>
<evidence type="ECO:0000313" key="3">
    <source>
        <dbReference type="Proteomes" id="UP000326759"/>
    </source>
</evidence>
<evidence type="ECO:0008006" key="4">
    <source>
        <dbReference type="Google" id="ProtNLM"/>
    </source>
</evidence>
<sequence length="95" mass="11045">MEMILTYFLLTFLTMMHEDSAIVLRPEFEQLIQCRDEVSFEPICKIGEYLICNRNICKTYDDGKRCCHKACECLDILQLCKILQPPKNNSNCSCA</sequence>
<dbReference type="EMBL" id="SEYY01021677">
    <property type="protein sequence ID" value="KAB7496164.1"/>
    <property type="molecule type" value="Genomic_DNA"/>
</dbReference>
<evidence type="ECO:0000313" key="2">
    <source>
        <dbReference type="EMBL" id="KAB7496164.1"/>
    </source>
</evidence>
<keyword evidence="1" id="KW-0732">Signal</keyword>
<protein>
    <recommendedName>
        <fullName evidence="4">WAP domain-containing protein</fullName>
    </recommendedName>
</protein>
<dbReference type="Proteomes" id="UP000326759">
    <property type="component" value="Unassembled WGS sequence"/>
</dbReference>
<proteinExistence type="predicted"/>
<reference evidence="2 3" key="1">
    <citation type="journal article" date="2019" name="PLoS Biol.">
        <title>Sex chromosomes control vertical transmission of feminizing Wolbachia symbionts in an isopod.</title>
        <authorList>
            <person name="Becking T."/>
            <person name="Chebbi M.A."/>
            <person name="Giraud I."/>
            <person name="Moumen B."/>
            <person name="Laverre T."/>
            <person name="Caubet Y."/>
            <person name="Peccoud J."/>
            <person name="Gilbert C."/>
            <person name="Cordaux R."/>
        </authorList>
    </citation>
    <scope>NUCLEOTIDE SEQUENCE [LARGE SCALE GENOMIC DNA]</scope>
    <source>
        <strain evidence="2">ANa2</strain>
        <tissue evidence="2">Whole body excluding digestive tract and cuticle</tissue>
    </source>
</reference>
<evidence type="ECO:0000256" key="1">
    <source>
        <dbReference type="SAM" id="SignalP"/>
    </source>
</evidence>
<feature type="signal peptide" evidence="1">
    <location>
        <begin position="1"/>
        <end position="21"/>
    </location>
</feature>
<accession>A0A5N5SPZ3</accession>
<name>A0A5N5SPZ3_9CRUS</name>
<comment type="caution">
    <text evidence="2">The sequence shown here is derived from an EMBL/GenBank/DDBJ whole genome shotgun (WGS) entry which is preliminary data.</text>
</comment>
<organism evidence="2 3">
    <name type="scientific">Armadillidium nasatum</name>
    <dbReference type="NCBI Taxonomy" id="96803"/>
    <lineage>
        <taxon>Eukaryota</taxon>
        <taxon>Metazoa</taxon>
        <taxon>Ecdysozoa</taxon>
        <taxon>Arthropoda</taxon>
        <taxon>Crustacea</taxon>
        <taxon>Multicrustacea</taxon>
        <taxon>Malacostraca</taxon>
        <taxon>Eumalacostraca</taxon>
        <taxon>Peracarida</taxon>
        <taxon>Isopoda</taxon>
        <taxon>Oniscidea</taxon>
        <taxon>Crinocheta</taxon>
        <taxon>Armadillidiidae</taxon>
        <taxon>Armadillidium</taxon>
    </lineage>
</organism>
<keyword evidence="3" id="KW-1185">Reference proteome</keyword>
<gene>
    <name evidence="2" type="ORF">Anas_12416</name>
</gene>